<dbReference type="PANTHER" id="PTHR48081:SF33">
    <property type="entry name" value="KYNURENINE FORMAMIDASE"/>
    <property type="match status" value="1"/>
</dbReference>
<evidence type="ECO:0000313" key="3">
    <source>
        <dbReference type="EMBL" id="MDQ0466774.1"/>
    </source>
</evidence>
<dbReference type="Pfam" id="PF20434">
    <property type="entry name" value="BD-FAE"/>
    <property type="match status" value="1"/>
</dbReference>
<dbReference type="InterPro" id="IPR049492">
    <property type="entry name" value="BD-FAE-like_dom"/>
</dbReference>
<dbReference type="InterPro" id="IPR029058">
    <property type="entry name" value="AB_hydrolase_fold"/>
</dbReference>
<reference evidence="3 4" key="1">
    <citation type="submission" date="2023-07" db="EMBL/GenBank/DDBJ databases">
        <title>Genomic Encyclopedia of Type Strains, Phase IV (KMG-IV): sequencing the most valuable type-strain genomes for metagenomic binning, comparative biology and taxonomic classification.</title>
        <authorList>
            <person name="Goeker M."/>
        </authorList>
    </citation>
    <scope>NUCLEOTIDE SEQUENCE [LARGE SCALE GENOMIC DNA]</scope>
    <source>
        <strain evidence="3 4">DSM 18695</strain>
    </source>
</reference>
<dbReference type="Proteomes" id="UP001228905">
    <property type="component" value="Unassembled WGS sequence"/>
</dbReference>
<gene>
    <name evidence="3" type="ORF">QO010_004570</name>
</gene>
<sequence>MPRRLFAAALASLGLAGCSTVDVLNRIEPRTGVEIVRDVAFGPGAHDRLDIYRPRSGGPGPVVVFIYGGSWNSGSRSIYAFAGSALASHGYTVFIPDYRVYPEVNYPVFLQDNARAVRWARDHAGDYGGDPARLVLMGHSAGAYNAAMLAYDRRWLAAVGLDPRRDVKALIGLSGPYDFLPLHSDELKIIFGPEDQRPATQPINYVDGEGPPAFLGVGIRDSVVNPGNTARLAQRIRDKGGLVETRQYGRVTHAMTIGVFAAPLRGVAPVLRDVEAFIDSHT</sequence>
<dbReference type="PROSITE" id="PS51257">
    <property type="entry name" value="PROKAR_LIPOPROTEIN"/>
    <property type="match status" value="1"/>
</dbReference>
<name>A0ABU0IXP9_9CAUL</name>
<dbReference type="Gene3D" id="3.40.50.1820">
    <property type="entry name" value="alpha/beta hydrolase"/>
    <property type="match status" value="1"/>
</dbReference>
<keyword evidence="4" id="KW-1185">Reference proteome</keyword>
<comment type="caution">
    <text evidence="3">The sequence shown here is derived from an EMBL/GenBank/DDBJ whole genome shotgun (WGS) entry which is preliminary data.</text>
</comment>
<accession>A0ABU0IXP9</accession>
<keyword evidence="1" id="KW-0378">Hydrolase</keyword>
<evidence type="ECO:0000259" key="2">
    <source>
        <dbReference type="Pfam" id="PF20434"/>
    </source>
</evidence>
<proteinExistence type="predicted"/>
<evidence type="ECO:0000313" key="4">
    <source>
        <dbReference type="Proteomes" id="UP001228905"/>
    </source>
</evidence>
<dbReference type="SUPFAM" id="SSF53474">
    <property type="entry name" value="alpha/beta-Hydrolases"/>
    <property type="match status" value="1"/>
</dbReference>
<dbReference type="InterPro" id="IPR050300">
    <property type="entry name" value="GDXG_lipolytic_enzyme"/>
</dbReference>
<dbReference type="PANTHER" id="PTHR48081">
    <property type="entry name" value="AB HYDROLASE SUPERFAMILY PROTEIN C4A8.06C"/>
    <property type="match status" value="1"/>
</dbReference>
<dbReference type="EMBL" id="JAUSVS010000014">
    <property type="protein sequence ID" value="MDQ0466774.1"/>
    <property type="molecule type" value="Genomic_DNA"/>
</dbReference>
<evidence type="ECO:0000256" key="1">
    <source>
        <dbReference type="ARBA" id="ARBA00022801"/>
    </source>
</evidence>
<feature type="domain" description="BD-FAE-like" evidence="2">
    <location>
        <begin position="49"/>
        <end position="234"/>
    </location>
</feature>
<dbReference type="RefSeq" id="WP_307352917.1">
    <property type="nucleotide sequence ID" value="NZ_JAUSVS010000014.1"/>
</dbReference>
<organism evidence="3 4">
    <name type="scientific">Caulobacter ginsengisoli</name>
    <dbReference type="NCBI Taxonomy" id="400775"/>
    <lineage>
        <taxon>Bacteria</taxon>
        <taxon>Pseudomonadati</taxon>
        <taxon>Pseudomonadota</taxon>
        <taxon>Alphaproteobacteria</taxon>
        <taxon>Caulobacterales</taxon>
        <taxon>Caulobacteraceae</taxon>
        <taxon>Caulobacter</taxon>
    </lineage>
</organism>
<protein>
    <submittedName>
        <fullName evidence="3">Acetyl esterase/lipase</fullName>
    </submittedName>
</protein>